<dbReference type="RefSeq" id="XP_033669914.1">
    <property type="nucleotide sequence ID" value="XM_033812238.1"/>
</dbReference>
<dbReference type="GeneID" id="54565510"/>
<accession>A0A6A6CPJ5</accession>
<keyword evidence="3" id="KW-1185">Reference proteome</keyword>
<dbReference type="Proteomes" id="UP000799537">
    <property type="component" value="Unassembled WGS sequence"/>
</dbReference>
<feature type="region of interest" description="Disordered" evidence="1">
    <location>
        <begin position="1"/>
        <end position="61"/>
    </location>
</feature>
<proteinExistence type="predicted"/>
<dbReference type="OrthoDB" id="5413827at2759"/>
<dbReference type="EMBL" id="ML993589">
    <property type="protein sequence ID" value="KAF2169025.1"/>
    <property type="molecule type" value="Genomic_DNA"/>
</dbReference>
<name>A0A6A6CPJ5_ZASCE</name>
<evidence type="ECO:0000313" key="3">
    <source>
        <dbReference type="Proteomes" id="UP000799537"/>
    </source>
</evidence>
<reference evidence="2" key="1">
    <citation type="journal article" date="2020" name="Stud. Mycol.">
        <title>101 Dothideomycetes genomes: a test case for predicting lifestyles and emergence of pathogens.</title>
        <authorList>
            <person name="Haridas S."/>
            <person name="Albert R."/>
            <person name="Binder M."/>
            <person name="Bloem J."/>
            <person name="Labutti K."/>
            <person name="Salamov A."/>
            <person name="Andreopoulos B."/>
            <person name="Baker S."/>
            <person name="Barry K."/>
            <person name="Bills G."/>
            <person name="Bluhm B."/>
            <person name="Cannon C."/>
            <person name="Castanera R."/>
            <person name="Culley D."/>
            <person name="Daum C."/>
            <person name="Ezra D."/>
            <person name="Gonzalez J."/>
            <person name="Henrissat B."/>
            <person name="Kuo A."/>
            <person name="Liang C."/>
            <person name="Lipzen A."/>
            <person name="Lutzoni F."/>
            <person name="Magnuson J."/>
            <person name="Mondo S."/>
            <person name="Nolan M."/>
            <person name="Ohm R."/>
            <person name="Pangilinan J."/>
            <person name="Park H.-J."/>
            <person name="Ramirez L."/>
            <person name="Alfaro M."/>
            <person name="Sun H."/>
            <person name="Tritt A."/>
            <person name="Yoshinaga Y."/>
            <person name="Zwiers L.-H."/>
            <person name="Turgeon B."/>
            <person name="Goodwin S."/>
            <person name="Spatafora J."/>
            <person name="Crous P."/>
            <person name="Grigoriev I."/>
        </authorList>
    </citation>
    <scope>NUCLEOTIDE SEQUENCE</scope>
    <source>
        <strain evidence="2">ATCC 36951</strain>
    </source>
</reference>
<dbReference type="AlphaFoldDB" id="A0A6A6CPJ5"/>
<organism evidence="2 3">
    <name type="scientific">Zasmidium cellare ATCC 36951</name>
    <dbReference type="NCBI Taxonomy" id="1080233"/>
    <lineage>
        <taxon>Eukaryota</taxon>
        <taxon>Fungi</taxon>
        <taxon>Dikarya</taxon>
        <taxon>Ascomycota</taxon>
        <taxon>Pezizomycotina</taxon>
        <taxon>Dothideomycetes</taxon>
        <taxon>Dothideomycetidae</taxon>
        <taxon>Mycosphaerellales</taxon>
        <taxon>Mycosphaerellaceae</taxon>
        <taxon>Zasmidium</taxon>
    </lineage>
</organism>
<protein>
    <recommendedName>
        <fullName evidence="4">F-box domain-containing protein</fullName>
    </recommendedName>
</protein>
<evidence type="ECO:0000256" key="1">
    <source>
        <dbReference type="SAM" id="MobiDB-lite"/>
    </source>
</evidence>
<feature type="compositionally biased region" description="Low complexity" evidence="1">
    <location>
        <begin position="13"/>
        <end position="26"/>
    </location>
</feature>
<evidence type="ECO:0008006" key="4">
    <source>
        <dbReference type="Google" id="ProtNLM"/>
    </source>
</evidence>
<gene>
    <name evidence="2" type="ORF">M409DRAFT_52996</name>
</gene>
<evidence type="ECO:0000313" key="2">
    <source>
        <dbReference type="EMBL" id="KAF2169025.1"/>
    </source>
</evidence>
<sequence length="296" mass="33292">MHDHRYNTRSKVPGSGPEPSGSSDPSQKTTKKTSQLPATKQPDPQKRATRPKFQATSSVSALTAPVPGEATPRLFTLPDELQTIIYKHLVLEPLCIWIRVFLASRTEKTDCWKIRTAVQQRHKDKPALLSVCKYLRSFASPIYLAGNTFAVVSTDWKPQNIEMLRKMWGECVKHIRSIEYMITVSVRFVDRENFPPPGRNKSEYVGVGINIKLLQSGTLVFKVSSSGSRESENLPSGEICHCALDRIALTLRNEATDDRRLFEMMAECKKYHRATASGGECSRCSLPALTNIDLRR</sequence>